<organism evidence="1 2">
    <name type="scientific">Pristionchus pacificus</name>
    <name type="common">Parasitic nematode worm</name>
    <dbReference type="NCBI Taxonomy" id="54126"/>
    <lineage>
        <taxon>Eukaryota</taxon>
        <taxon>Metazoa</taxon>
        <taxon>Ecdysozoa</taxon>
        <taxon>Nematoda</taxon>
        <taxon>Chromadorea</taxon>
        <taxon>Rhabditida</taxon>
        <taxon>Rhabditina</taxon>
        <taxon>Diplogasteromorpha</taxon>
        <taxon>Diplogasteroidea</taxon>
        <taxon>Neodiplogasteridae</taxon>
        <taxon>Pristionchus</taxon>
    </lineage>
</organism>
<accession>A0A2A6CLT6</accession>
<evidence type="ECO:0000313" key="1">
    <source>
        <dbReference type="EnsemblMetazoa" id="PPA41806.1"/>
    </source>
</evidence>
<dbReference type="AlphaFoldDB" id="A0A2A6CLT6"/>
<sequence length="142" mass="15097">MPIWLSLEAELSYLTIWLIALDVHIDLLVQPVPLFPTFAAYGTGILCRLGVPLPLRGSLFGLLSVNQIWIAWHCIVVRNECSNMHSSMCVPSPSDHTKSKFARYLVVDDGGDGVVDGGVDLDGGDGDLSSDDLGGNDGGGDG</sequence>
<proteinExistence type="predicted"/>
<dbReference type="EnsemblMetazoa" id="PPA41806.1">
    <property type="protein sequence ID" value="PPA41806.1"/>
    <property type="gene ID" value="WBGene00280175"/>
</dbReference>
<gene>
    <name evidence="1" type="primary">WBGene00280175</name>
</gene>
<reference evidence="1" key="2">
    <citation type="submission" date="2022-06" db="UniProtKB">
        <authorList>
            <consortium name="EnsemblMetazoa"/>
        </authorList>
    </citation>
    <scope>IDENTIFICATION</scope>
    <source>
        <strain evidence="1">PS312</strain>
    </source>
</reference>
<name>A0A2A6CLT6_PRIPA</name>
<accession>A0A8R1UY93</accession>
<keyword evidence="2" id="KW-1185">Reference proteome</keyword>
<protein>
    <submittedName>
        <fullName evidence="1">G protein-coupled receptor</fullName>
    </submittedName>
</protein>
<dbReference type="InterPro" id="IPR019429">
    <property type="entry name" value="7TM_GPCR_serpentine_rcpt_Sri"/>
</dbReference>
<reference evidence="2" key="1">
    <citation type="journal article" date="2008" name="Nat. Genet.">
        <title>The Pristionchus pacificus genome provides a unique perspective on nematode lifestyle and parasitism.</title>
        <authorList>
            <person name="Dieterich C."/>
            <person name="Clifton S.W."/>
            <person name="Schuster L.N."/>
            <person name="Chinwalla A."/>
            <person name="Delehaunty K."/>
            <person name="Dinkelacker I."/>
            <person name="Fulton L."/>
            <person name="Fulton R."/>
            <person name="Godfrey J."/>
            <person name="Minx P."/>
            <person name="Mitreva M."/>
            <person name="Roeseler W."/>
            <person name="Tian H."/>
            <person name="Witte H."/>
            <person name="Yang S.P."/>
            <person name="Wilson R.K."/>
            <person name="Sommer R.J."/>
        </authorList>
    </citation>
    <scope>NUCLEOTIDE SEQUENCE [LARGE SCALE GENOMIC DNA]</scope>
    <source>
        <strain evidence="2">PS312</strain>
    </source>
</reference>
<dbReference type="Pfam" id="PF10327">
    <property type="entry name" value="7TM_GPCR_Sri"/>
    <property type="match status" value="1"/>
</dbReference>
<evidence type="ECO:0000313" key="2">
    <source>
        <dbReference type="Proteomes" id="UP000005239"/>
    </source>
</evidence>
<dbReference type="Proteomes" id="UP000005239">
    <property type="component" value="Unassembled WGS sequence"/>
</dbReference>